<dbReference type="Proteomes" id="UP000612893">
    <property type="component" value="Unassembled WGS sequence"/>
</dbReference>
<sequence length="168" mass="18163">MTAAATAIEGRAWLFAEPNINTDLIMPAAAFRLPREAQVKLIFSAVRPGWTELVRSGDILVGGRNFGTGSSRPGSELLKLLGIGGLVADSINDLFYRNCVNYALPALECPGASELVEEGDPVRLDARAGTFRNLRTGAELRGAAMPEMLWQIVEAGGLFERLRKEGYI</sequence>
<dbReference type="InterPro" id="IPR000573">
    <property type="entry name" value="AconitaseA/IPMdHydase_ssu_swvl"/>
</dbReference>
<dbReference type="AlphaFoldDB" id="A0A934N5G8"/>
<evidence type="ECO:0000256" key="5">
    <source>
        <dbReference type="ARBA" id="ARBA00022605"/>
    </source>
</evidence>
<dbReference type="Pfam" id="PF00694">
    <property type="entry name" value="Aconitase_C"/>
    <property type="match status" value="1"/>
</dbReference>
<protein>
    <recommendedName>
        <fullName evidence="3">3-isopropylmalate dehydratase</fullName>
        <ecNumber evidence="3">4.2.1.33</ecNumber>
    </recommendedName>
</protein>
<evidence type="ECO:0000313" key="9">
    <source>
        <dbReference type="EMBL" id="MBJ7596601.1"/>
    </source>
</evidence>
<keyword evidence="4" id="KW-0432">Leucine biosynthesis</keyword>
<reference evidence="9" key="1">
    <citation type="submission" date="2020-10" db="EMBL/GenBank/DDBJ databases">
        <title>Ca. Dormibacterota MAGs.</title>
        <authorList>
            <person name="Montgomery K."/>
        </authorList>
    </citation>
    <scope>NUCLEOTIDE SEQUENCE [LARGE SCALE GENOMIC DNA]</scope>
    <source>
        <strain evidence="9">SC8812_S17_10</strain>
    </source>
</reference>
<keyword evidence="7" id="KW-0100">Branched-chain amino acid biosynthesis</keyword>
<dbReference type="SUPFAM" id="SSF52016">
    <property type="entry name" value="LeuD/IlvD-like"/>
    <property type="match status" value="1"/>
</dbReference>
<name>A0A934N5G8_9BACT</name>
<keyword evidence="10" id="KW-1185">Reference proteome</keyword>
<comment type="pathway">
    <text evidence="2">Amino-acid biosynthesis; L-leucine biosynthesis; L-leucine from 3-methyl-2-oxobutanoate: step 2/4.</text>
</comment>
<dbReference type="InterPro" id="IPR015928">
    <property type="entry name" value="Aconitase/3IPM_dehydase_swvl"/>
</dbReference>
<comment type="caution">
    <text evidence="9">The sequence shown here is derived from an EMBL/GenBank/DDBJ whole genome shotgun (WGS) entry which is preliminary data.</text>
</comment>
<accession>A0A934N5G8</accession>
<dbReference type="GO" id="GO:0003861">
    <property type="term" value="F:3-isopropylmalate dehydratase activity"/>
    <property type="evidence" value="ECO:0007669"/>
    <property type="project" value="UniProtKB-EC"/>
</dbReference>
<evidence type="ECO:0000256" key="3">
    <source>
        <dbReference type="ARBA" id="ARBA00011998"/>
    </source>
</evidence>
<feature type="domain" description="Aconitase A/isopropylmalate dehydratase small subunit swivel" evidence="8">
    <location>
        <begin position="59"/>
        <end position="108"/>
    </location>
</feature>
<dbReference type="InterPro" id="IPR050075">
    <property type="entry name" value="LeuD"/>
</dbReference>
<keyword evidence="6" id="KW-0456">Lyase</keyword>
<dbReference type="NCBIfam" id="TIGR02087">
    <property type="entry name" value="LEUD_arch"/>
    <property type="match status" value="1"/>
</dbReference>
<proteinExistence type="predicted"/>
<gene>
    <name evidence="9" type="ORF">JF922_00735</name>
</gene>
<keyword evidence="5" id="KW-0028">Amino-acid biosynthesis</keyword>
<evidence type="ECO:0000259" key="8">
    <source>
        <dbReference type="Pfam" id="PF00694"/>
    </source>
</evidence>
<organism evidence="9 10">
    <name type="scientific">Candidatus Nephthysia bennettiae</name>
    <dbReference type="NCBI Taxonomy" id="3127016"/>
    <lineage>
        <taxon>Bacteria</taxon>
        <taxon>Bacillati</taxon>
        <taxon>Candidatus Dormiibacterota</taxon>
        <taxon>Candidatus Dormibacteria</taxon>
        <taxon>Candidatus Dormibacterales</taxon>
        <taxon>Candidatus Dormibacteraceae</taxon>
        <taxon>Candidatus Nephthysia</taxon>
    </lineage>
</organism>
<dbReference type="RefSeq" id="WP_338198429.1">
    <property type="nucleotide sequence ID" value="NZ_JAEKNR010000011.1"/>
</dbReference>
<evidence type="ECO:0000313" key="10">
    <source>
        <dbReference type="Proteomes" id="UP000612893"/>
    </source>
</evidence>
<evidence type="ECO:0000256" key="6">
    <source>
        <dbReference type="ARBA" id="ARBA00023239"/>
    </source>
</evidence>
<dbReference type="PANTHER" id="PTHR43345:SF9">
    <property type="entry name" value="3-ISOPROPYLMALATE DEHYDRATASE SMALL SUBUNIT"/>
    <property type="match status" value="1"/>
</dbReference>
<evidence type="ECO:0000256" key="1">
    <source>
        <dbReference type="ARBA" id="ARBA00000491"/>
    </source>
</evidence>
<comment type="catalytic activity">
    <reaction evidence="1">
        <text>(2R,3S)-3-isopropylmalate = (2S)-2-isopropylmalate</text>
        <dbReference type="Rhea" id="RHEA:32287"/>
        <dbReference type="ChEBI" id="CHEBI:1178"/>
        <dbReference type="ChEBI" id="CHEBI:35121"/>
        <dbReference type="EC" id="4.2.1.33"/>
    </reaction>
</comment>
<dbReference type="Gene3D" id="3.20.19.10">
    <property type="entry name" value="Aconitase, domain 4"/>
    <property type="match status" value="1"/>
</dbReference>
<evidence type="ECO:0000256" key="2">
    <source>
        <dbReference type="ARBA" id="ARBA00004729"/>
    </source>
</evidence>
<dbReference type="EMBL" id="JAEKNR010000011">
    <property type="protein sequence ID" value="MBJ7596601.1"/>
    <property type="molecule type" value="Genomic_DNA"/>
</dbReference>
<dbReference type="EC" id="4.2.1.33" evidence="3"/>
<dbReference type="PANTHER" id="PTHR43345">
    <property type="entry name" value="3-ISOPROPYLMALATE DEHYDRATASE SMALL SUBUNIT 2-RELATED-RELATED"/>
    <property type="match status" value="1"/>
</dbReference>
<evidence type="ECO:0000256" key="4">
    <source>
        <dbReference type="ARBA" id="ARBA00022430"/>
    </source>
</evidence>
<evidence type="ECO:0000256" key="7">
    <source>
        <dbReference type="ARBA" id="ARBA00023304"/>
    </source>
</evidence>
<dbReference type="GO" id="GO:0009098">
    <property type="term" value="P:L-leucine biosynthetic process"/>
    <property type="evidence" value="ECO:0007669"/>
    <property type="project" value="UniProtKB-KW"/>
</dbReference>
<dbReference type="InterPro" id="IPR011827">
    <property type="entry name" value="LeuD_type2/HacB/DmdB"/>
</dbReference>